<evidence type="ECO:0000256" key="1">
    <source>
        <dbReference type="ARBA" id="ARBA00006226"/>
    </source>
</evidence>
<gene>
    <name evidence="3" type="ORF">EWV54_18540</name>
</gene>
<dbReference type="Proteomes" id="UP000319191">
    <property type="component" value="Unassembled WGS sequence"/>
</dbReference>
<dbReference type="InterPro" id="IPR051803">
    <property type="entry name" value="TA_system_RelE-like_toxin"/>
</dbReference>
<dbReference type="PANTHER" id="PTHR33755:SF6">
    <property type="entry name" value="PLASMID STABILIZATION SYSTEM PROTEIN"/>
    <property type="match status" value="1"/>
</dbReference>
<sequence>MSKYSLSREAIRDLYELSTYFSRVSIEAGERFVQRFSDKCKNLIKFPSMGRSYAEIMPNLRGVPLENYIIFYQVNAEEIQIVRVVSGYRDLESLFSDEE</sequence>
<dbReference type="PANTHER" id="PTHR33755">
    <property type="entry name" value="TOXIN PARE1-RELATED"/>
    <property type="match status" value="1"/>
</dbReference>
<organism evidence="3 4">
    <name type="scientific">Microcystis novacekii Mn_MB_F_20050700_S1D</name>
    <dbReference type="NCBI Taxonomy" id="2486266"/>
    <lineage>
        <taxon>Bacteria</taxon>
        <taxon>Bacillati</taxon>
        <taxon>Cyanobacteriota</taxon>
        <taxon>Cyanophyceae</taxon>
        <taxon>Oscillatoriophycideae</taxon>
        <taxon>Chroococcales</taxon>
        <taxon>Microcystaceae</taxon>
        <taxon>Microcystis</taxon>
    </lineage>
</organism>
<evidence type="ECO:0000313" key="4">
    <source>
        <dbReference type="Proteomes" id="UP000319191"/>
    </source>
</evidence>
<proteinExistence type="inferred from homology"/>
<comment type="similarity">
    <text evidence="1">Belongs to the RelE toxin family.</text>
</comment>
<evidence type="ECO:0000313" key="3">
    <source>
        <dbReference type="EMBL" id="TRU84141.1"/>
    </source>
</evidence>
<protein>
    <submittedName>
        <fullName evidence="3">Type II toxin-antitoxin system RelE/ParE family toxin</fullName>
    </submittedName>
</protein>
<dbReference type="InterPro" id="IPR007712">
    <property type="entry name" value="RelE/ParE_toxin"/>
</dbReference>
<dbReference type="Pfam" id="PF05016">
    <property type="entry name" value="ParE_toxin"/>
    <property type="match status" value="1"/>
</dbReference>
<comment type="caution">
    <text evidence="3">The sequence shown here is derived from an EMBL/GenBank/DDBJ whole genome shotgun (WGS) entry which is preliminary data.</text>
</comment>
<evidence type="ECO:0000256" key="2">
    <source>
        <dbReference type="ARBA" id="ARBA00022649"/>
    </source>
</evidence>
<reference evidence="3 4" key="1">
    <citation type="submission" date="2019-01" db="EMBL/GenBank/DDBJ databases">
        <title>Coherence of Microcystis species and biogeography revealed through population genomics.</title>
        <authorList>
            <person name="Perez-Carrascal O.M."/>
            <person name="Terrat Y."/>
            <person name="Giani A."/>
            <person name="Fortin N."/>
            <person name="Tromas N."/>
            <person name="Shapiro B.J."/>
        </authorList>
    </citation>
    <scope>NUCLEOTIDE SEQUENCE [LARGE SCALE GENOMIC DNA]</scope>
    <source>
        <strain evidence="3">Mn_MB_F_20050700_S1D</strain>
    </source>
</reference>
<dbReference type="InterPro" id="IPR035093">
    <property type="entry name" value="RelE/ParE_toxin_dom_sf"/>
</dbReference>
<name>A0A552IKZ8_9CHRO</name>
<dbReference type="AlphaFoldDB" id="A0A552IKZ8"/>
<keyword evidence="2" id="KW-1277">Toxin-antitoxin system</keyword>
<dbReference type="Gene3D" id="3.30.2310.20">
    <property type="entry name" value="RelE-like"/>
    <property type="match status" value="1"/>
</dbReference>
<dbReference type="EMBL" id="SFAV01000262">
    <property type="protein sequence ID" value="TRU84141.1"/>
    <property type="molecule type" value="Genomic_DNA"/>
</dbReference>
<accession>A0A552IKZ8</accession>